<dbReference type="InterPro" id="IPR001128">
    <property type="entry name" value="Cyt_P450"/>
</dbReference>
<evidence type="ECO:0000256" key="2">
    <source>
        <dbReference type="ARBA" id="ARBA00010617"/>
    </source>
</evidence>
<evidence type="ECO:0008006" key="8">
    <source>
        <dbReference type="Google" id="ProtNLM"/>
    </source>
</evidence>
<dbReference type="PANTHER" id="PTHR24296">
    <property type="entry name" value="CYTOCHROME P450"/>
    <property type="match status" value="1"/>
</dbReference>
<dbReference type="GO" id="GO:0004497">
    <property type="term" value="F:monooxygenase activity"/>
    <property type="evidence" value="ECO:0007669"/>
    <property type="project" value="InterPro"/>
</dbReference>
<gene>
    <name evidence="6" type="ORF">RJ639_018112</name>
</gene>
<name>A0AA88V9J0_9ASTE</name>
<dbReference type="InterPro" id="IPR002401">
    <property type="entry name" value="Cyt_P450_E_grp-I"/>
</dbReference>
<protein>
    <recommendedName>
        <fullName evidence="8">Cytochrome P450</fullName>
    </recommendedName>
</protein>
<proteinExistence type="inferred from homology"/>
<accession>A0AA88V9J0</accession>
<comment type="similarity">
    <text evidence="2">Belongs to the cytochrome P450 family.</text>
</comment>
<dbReference type="GO" id="GO:0016705">
    <property type="term" value="F:oxidoreductase activity, acting on paired donors, with incorporation or reduction of molecular oxygen"/>
    <property type="evidence" value="ECO:0007669"/>
    <property type="project" value="InterPro"/>
</dbReference>
<keyword evidence="7" id="KW-1185">Reference proteome</keyword>
<evidence type="ECO:0000256" key="1">
    <source>
        <dbReference type="ARBA" id="ARBA00001971"/>
    </source>
</evidence>
<reference evidence="6" key="1">
    <citation type="submission" date="2022-12" db="EMBL/GenBank/DDBJ databases">
        <title>Draft genome assemblies for two species of Escallonia (Escalloniales).</title>
        <authorList>
            <person name="Chanderbali A."/>
            <person name="Dervinis C."/>
            <person name="Anghel I."/>
            <person name="Soltis D."/>
            <person name="Soltis P."/>
            <person name="Zapata F."/>
        </authorList>
    </citation>
    <scope>NUCLEOTIDE SEQUENCE</scope>
    <source>
        <strain evidence="6">UCBG64.0493</strain>
        <tissue evidence="6">Leaf</tissue>
    </source>
</reference>
<keyword evidence="4" id="KW-0560">Oxidoreductase</keyword>
<dbReference type="Pfam" id="PF00067">
    <property type="entry name" value="p450"/>
    <property type="match status" value="1"/>
</dbReference>
<evidence type="ECO:0000256" key="5">
    <source>
        <dbReference type="ARBA" id="ARBA00023004"/>
    </source>
</evidence>
<dbReference type="GO" id="GO:0005506">
    <property type="term" value="F:iron ion binding"/>
    <property type="evidence" value="ECO:0007669"/>
    <property type="project" value="InterPro"/>
</dbReference>
<sequence length="256" mass="28660">MKICSPDQRQLGQLLRDIVISFILASRDTTAAALTWFFWLLSSRPDVQQKVRQELEAVWASNGKNVGDTFSFEELREMHYLHAAISKALRLYPPVPIDTKACLENDIMPYGTFVGKGWFVTYHSYAMGRIEAIYGAKTVMKSIAAAVIERFEMEVQDGENCPPQHLRSFTLRMKGLRLGGVVRMLLARALDWHGGAHWWEMALLGSSSVFNGRDDGYLICHQFLGALDGALVLWFVSSGHMAEWAGGQTCGVVNTL</sequence>
<evidence type="ECO:0000256" key="3">
    <source>
        <dbReference type="ARBA" id="ARBA00022723"/>
    </source>
</evidence>
<dbReference type="InterPro" id="IPR036396">
    <property type="entry name" value="Cyt_P450_sf"/>
</dbReference>
<dbReference type="EMBL" id="JAVXUP010002354">
    <property type="protein sequence ID" value="KAK3003833.1"/>
    <property type="molecule type" value="Genomic_DNA"/>
</dbReference>
<dbReference type="Gene3D" id="1.10.630.10">
    <property type="entry name" value="Cytochrome P450"/>
    <property type="match status" value="1"/>
</dbReference>
<keyword evidence="5" id="KW-0408">Iron</keyword>
<dbReference type="GO" id="GO:0020037">
    <property type="term" value="F:heme binding"/>
    <property type="evidence" value="ECO:0007669"/>
    <property type="project" value="InterPro"/>
</dbReference>
<comment type="cofactor">
    <cofactor evidence="1">
        <name>heme</name>
        <dbReference type="ChEBI" id="CHEBI:30413"/>
    </cofactor>
</comment>
<evidence type="ECO:0000313" key="7">
    <source>
        <dbReference type="Proteomes" id="UP001188597"/>
    </source>
</evidence>
<dbReference type="SUPFAM" id="SSF48264">
    <property type="entry name" value="Cytochrome P450"/>
    <property type="match status" value="1"/>
</dbReference>
<evidence type="ECO:0000313" key="6">
    <source>
        <dbReference type="EMBL" id="KAK3003833.1"/>
    </source>
</evidence>
<organism evidence="6 7">
    <name type="scientific">Escallonia herrerae</name>
    <dbReference type="NCBI Taxonomy" id="1293975"/>
    <lineage>
        <taxon>Eukaryota</taxon>
        <taxon>Viridiplantae</taxon>
        <taxon>Streptophyta</taxon>
        <taxon>Embryophyta</taxon>
        <taxon>Tracheophyta</taxon>
        <taxon>Spermatophyta</taxon>
        <taxon>Magnoliopsida</taxon>
        <taxon>eudicotyledons</taxon>
        <taxon>Gunneridae</taxon>
        <taxon>Pentapetalae</taxon>
        <taxon>asterids</taxon>
        <taxon>campanulids</taxon>
        <taxon>Escalloniales</taxon>
        <taxon>Escalloniaceae</taxon>
        <taxon>Escallonia</taxon>
    </lineage>
</organism>
<keyword evidence="3" id="KW-0479">Metal-binding</keyword>
<dbReference type="Proteomes" id="UP001188597">
    <property type="component" value="Unassembled WGS sequence"/>
</dbReference>
<evidence type="ECO:0000256" key="4">
    <source>
        <dbReference type="ARBA" id="ARBA00023002"/>
    </source>
</evidence>
<dbReference type="PRINTS" id="PR00463">
    <property type="entry name" value="EP450I"/>
</dbReference>
<comment type="caution">
    <text evidence="6">The sequence shown here is derived from an EMBL/GenBank/DDBJ whole genome shotgun (WGS) entry which is preliminary data.</text>
</comment>
<dbReference type="AlphaFoldDB" id="A0AA88V9J0"/>